<gene>
    <name evidence="7" type="ORF">VFPPC_06457</name>
</gene>
<comment type="caution">
    <text evidence="7">The sequence shown here is derived from an EMBL/GenBank/DDBJ whole genome shotgun (WGS) entry which is preliminary data.</text>
</comment>
<protein>
    <submittedName>
        <fullName evidence="7">CMGC/DYRK protein kinase</fullName>
    </submittedName>
</protein>
<evidence type="ECO:0000256" key="1">
    <source>
        <dbReference type="ARBA" id="ARBA00022527"/>
    </source>
</evidence>
<keyword evidence="4 7" id="KW-0418">Kinase</keyword>
<dbReference type="RefSeq" id="XP_018142655.1">
    <property type="nucleotide sequence ID" value="XM_018285487.1"/>
</dbReference>
<dbReference type="Pfam" id="PF00069">
    <property type="entry name" value="Pkinase"/>
    <property type="match status" value="1"/>
</dbReference>
<keyword evidence="3" id="KW-0547">Nucleotide-binding</keyword>
<evidence type="ECO:0000256" key="2">
    <source>
        <dbReference type="ARBA" id="ARBA00022679"/>
    </source>
</evidence>
<dbReference type="KEGG" id="pchm:VFPPC_06457"/>
<dbReference type="AlphaFoldDB" id="A0A179FJA3"/>
<evidence type="ECO:0000259" key="6">
    <source>
        <dbReference type="PROSITE" id="PS50011"/>
    </source>
</evidence>
<dbReference type="Gene3D" id="1.10.510.10">
    <property type="entry name" value="Transferase(Phosphotransferase) domain 1"/>
    <property type="match status" value="1"/>
</dbReference>
<dbReference type="OrthoDB" id="4936320at2759"/>
<dbReference type="PANTHER" id="PTHR45646">
    <property type="entry name" value="SERINE/THREONINE-PROTEIN KINASE DOA-RELATED"/>
    <property type="match status" value="1"/>
</dbReference>
<evidence type="ECO:0000313" key="7">
    <source>
        <dbReference type="EMBL" id="OAQ65341.1"/>
    </source>
</evidence>
<dbReference type="GO" id="GO:0004674">
    <property type="term" value="F:protein serine/threonine kinase activity"/>
    <property type="evidence" value="ECO:0007669"/>
    <property type="project" value="UniProtKB-KW"/>
</dbReference>
<dbReference type="PROSITE" id="PS50011">
    <property type="entry name" value="PROTEIN_KINASE_DOM"/>
    <property type="match status" value="1"/>
</dbReference>
<organism evidence="7 8">
    <name type="scientific">Pochonia chlamydosporia 170</name>
    <dbReference type="NCBI Taxonomy" id="1380566"/>
    <lineage>
        <taxon>Eukaryota</taxon>
        <taxon>Fungi</taxon>
        <taxon>Dikarya</taxon>
        <taxon>Ascomycota</taxon>
        <taxon>Pezizomycotina</taxon>
        <taxon>Sordariomycetes</taxon>
        <taxon>Hypocreomycetidae</taxon>
        <taxon>Hypocreales</taxon>
        <taxon>Clavicipitaceae</taxon>
        <taxon>Pochonia</taxon>
    </lineage>
</organism>
<reference evidence="7 8" key="1">
    <citation type="journal article" date="2016" name="PLoS Pathog.">
        <title>Biosynthesis of antibiotic leucinostatins in bio-control fungus Purpureocillium lilacinum and their inhibition on phytophthora revealed by genome mining.</title>
        <authorList>
            <person name="Wang G."/>
            <person name="Liu Z."/>
            <person name="Lin R."/>
            <person name="Li E."/>
            <person name="Mao Z."/>
            <person name="Ling J."/>
            <person name="Yang Y."/>
            <person name="Yin W.B."/>
            <person name="Xie B."/>
        </authorList>
    </citation>
    <scope>NUCLEOTIDE SEQUENCE [LARGE SCALE GENOMIC DNA]</scope>
    <source>
        <strain evidence="7">170</strain>
    </source>
</reference>
<keyword evidence="8" id="KW-1185">Reference proteome</keyword>
<dbReference type="STRING" id="1380566.A0A179FJA3"/>
<dbReference type="Proteomes" id="UP000078397">
    <property type="component" value="Unassembled WGS sequence"/>
</dbReference>
<dbReference type="InterPro" id="IPR051175">
    <property type="entry name" value="CLK_kinases"/>
</dbReference>
<proteinExistence type="predicted"/>
<sequence length="170" mass="19370">MVQISDFGLSVSGKTQQTGCIQAEPYRAPEVILDAGYSYSADIWSLGVLIWELLEGKRLFNPIDEKNEGEYNESLHLAQLTKLLGPPPRAMLSSGRRTALFYKPNGDLKQPELVPDNFDLKNTVSSISGQEKDKFLEFARRMIKWDPEERSTAKELLKDPWLYEDFPSKE</sequence>
<dbReference type="InterPro" id="IPR011009">
    <property type="entry name" value="Kinase-like_dom_sf"/>
</dbReference>
<feature type="domain" description="Protein kinase" evidence="6">
    <location>
        <begin position="1"/>
        <end position="162"/>
    </location>
</feature>
<dbReference type="GO" id="GO:0043484">
    <property type="term" value="P:regulation of RNA splicing"/>
    <property type="evidence" value="ECO:0007669"/>
    <property type="project" value="TreeGrafter"/>
</dbReference>
<dbReference type="SMART" id="SM00220">
    <property type="entry name" value="S_TKc"/>
    <property type="match status" value="1"/>
</dbReference>
<dbReference type="SUPFAM" id="SSF56112">
    <property type="entry name" value="Protein kinase-like (PK-like)"/>
    <property type="match status" value="1"/>
</dbReference>
<dbReference type="GeneID" id="28849481"/>
<keyword evidence="5" id="KW-0067">ATP-binding</keyword>
<dbReference type="GO" id="GO:0005634">
    <property type="term" value="C:nucleus"/>
    <property type="evidence" value="ECO:0007669"/>
    <property type="project" value="TreeGrafter"/>
</dbReference>
<keyword evidence="1" id="KW-0723">Serine/threonine-protein kinase</keyword>
<accession>A0A179FJA3</accession>
<dbReference type="PANTHER" id="PTHR45646:SF11">
    <property type="entry name" value="SERINE_THREONINE-PROTEIN KINASE DOA"/>
    <property type="match status" value="1"/>
</dbReference>
<dbReference type="GO" id="GO:0005524">
    <property type="term" value="F:ATP binding"/>
    <property type="evidence" value="ECO:0007669"/>
    <property type="project" value="UniProtKB-KW"/>
</dbReference>
<evidence type="ECO:0000256" key="3">
    <source>
        <dbReference type="ARBA" id="ARBA00022741"/>
    </source>
</evidence>
<evidence type="ECO:0000256" key="5">
    <source>
        <dbReference type="ARBA" id="ARBA00022840"/>
    </source>
</evidence>
<name>A0A179FJA3_METCM</name>
<dbReference type="InterPro" id="IPR000719">
    <property type="entry name" value="Prot_kinase_dom"/>
</dbReference>
<evidence type="ECO:0000313" key="8">
    <source>
        <dbReference type="Proteomes" id="UP000078397"/>
    </source>
</evidence>
<evidence type="ECO:0000256" key="4">
    <source>
        <dbReference type="ARBA" id="ARBA00022777"/>
    </source>
</evidence>
<dbReference type="EMBL" id="LSBJ02000005">
    <property type="protein sequence ID" value="OAQ65341.1"/>
    <property type="molecule type" value="Genomic_DNA"/>
</dbReference>
<keyword evidence="2" id="KW-0808">Transferase</keyword>